<dbReference type="AlphaFoldDB" id="A0A0P6VYC0"/>
<gene>
    <name evidence="3" type="ORF">ABB55_05495</name>
</gene>
<dbReference type="PANTHER" id="PTHR36919">
    <property type="entry name" value="BLR1215 PROTEIN"/>
    <property type="match status" value="1"/>
</dbReference>
<dbReference type="RefSeq" id="WP_054357912.1">
    <property type="nucleotide sequence ID" value="NZ_LJYW01000001.1"/>
</dbReference>
<sequence>MIAVRIAWLAGVAVAAGLSTLAGARAMETAAGDWAQADDKTGKIRSHVRIVEHGGVFSGHVQRVYPDPGESSHPICDKCPGRLKNQPIVGMTFMRGFRRDGNTYTGGTVLDPEDGNTYQGTMTLSPDGHSLTLRGYVGTPLFGRSQVWRRIR</sequence>
<evidence type="ECO:0000256" key="1">
    <source>
        <dbReference type="SAM" id="SignalP"/>
    </source>
</evidence>
<comment type="caution">
    <text evidence="3">The sequence shown here is derived from an EMBL/GenBank/DDBJ whole genome shotgun (WGS) entry which is preliminary data.</text>
</comment>
<evidence type="ECO:0000313" key="4">
    <source>
        <dbReference type="Proteomes" id="UP000048984"/>
    </source>
</evidence>
<dbReference type="Gene3D" id="2.40.128.520">
    <property type="match status" value="1"/>
</dbReference>
<reference evidence="3 4" key="1">
    <citation type="submission" date="2015-09" db="EMBL/GenBank/DDBJ databases">
        <authorList>
            <person name="Jackson K.R."/>
            <person name="Lunt B.L."/>
            <person name="Fisher J.N.B."/>
            <person name="Gardner A.V."/>
            <person name="Bailey M.E."/>
            <person name="Deus L.M."/>
            <person name="Earl A.S."/>
            <person name="Gibby P.D."/>
            <person name="Hartmann K.A."/>
            <person name="Liu J.E."/>
            <person name="Manci A.M."/>
            <person name="Nielsen D.A."/>
            <person name="Solomon M.B."/>
            <person name="Breakwell D.P."/>
            <person name="Burnett S.H."/>
            <person name="Grose J.H."/>
        </authorList>
    </citation>
    <scope>NUCLEOTIDE SEQUENCE [LARGE SCALE GENOMIC DNA]</scope>
    <source>
        <strain evidence="3 4">16</strain>
    </source>
</reference>
<dbReference type="Pfam" id="PF09917">
    <property type="entry name" value="DUF2147"/>
    <property type="match status" value="1"/>
</dbReference>
<dbReference type="InterPro" id="IPR019223">
    <property type="entry name" value="DUF2147"/>
</dbReference>
<evidence type="ECO:0000313" key="3">
    <source>
        <dbReference type="EMBL" id="KPL51749.1"/>
    </source>
</evidence>
<name>A0A0P6VYC0_9HYPH</name>
<evidence type="ECO:0000259" key="2">
    <source>
        <dbReference type="Pfam" id="PF09917"/>
    </source>
</evidence>
<dbReference type="EMBL" id="LJYW01000001">
    <property type="protein sequence ID" value="KPL51749.1"/>
    <property type="molecule type" value="Genomic_DNA"/>
</dbReference>
<reference evidence="3 4" key="2">
    <citation type="submission" date="2015-10" db="EMBL/GenBank/DDBJ databases">
        <title>Draft Genome Sequence of Prosthecomicrobium hirschii ATCC 27832.</title>
        <authorList>
            <person name="Daniel J."/>
            <person name="Givan S.A."/>
            <person name="Brun Y.V."/>
            <person name="Brown P.J."/>
        </authorList>
    </citation>
    <scope>NUCLEOTIDE SEQUENCE [LARGE SCALE GENOMIC DNA]</scope>
    <source>
        <strain evidence="3 4">16</strain>
    </source>
</reference>
<feature type="chain" id="PRO_5006131926" description="DUF2147 domain-containing protein" evidence="1">
    <location>
        <begin position="25"/>
        <end position="152"/>
    </location>
</feature>
<proteinExistence type="predicted"/>
<keyword evidence="4" id="KW-1185">Reference proteome</keyword>
<organism evidence="3 4">
    <name type="scientific">Prosthecodimorpha hirschii</name>
    <dbReference type="NCBI Taxonomy" id="665126"/>
    <lineage>
        <taxon>Bacteria</taxon>
        <taxon>Pseudomonadati</taxon>
        <taxon>Pseudomonadota</taxon>
        <taxon>Alphaproteobacteria</taxon>
        <taxon>Hyphomicrobiales</taxon>
        <taxon>Ancalomicrobiaceae</taxon>
        <taxon>Prosthecodimorpha</taxon>
    </lineage>
</organism>
<dbReference type="Proteomes" id="UP000048984">
    <property type="component" value="Unassembled WGS sequence"/>
</dbReference>
<feature type="signal peptide" evidence="1">
    <location>
        <begin position="1"/>
        <end position="24"/>
    </location>
</feature>
<protein>
    <recommendedName>
        <fullName evidence="2">DUF2147 domain-containing protein</fullName>
    </recommendedName>
</protein>
<keyword evidence="1" id="KW-0732">Signal</keyword>
<feature type="domain" description="DUF2147" evidence="2">
    <location>
        <begin position="32"/>
        <end position="150"/>
    </location>
</feature>
<dbReference type="PANTHER" id="PTHR36919:SF3">
    <property type="entry name" value="BLL5882 PROTEIN"/>
    <property type="match status" value="1"/>
</dbReference>
<accession>A0A0P6VYC0</accession>